<evidence type="ECO:0000313" key="4">
    <source>
        <dbReference type="Proteomes" id="UP000308508"/>
    </source>
</evidence>
<evidence type="ECO:0000313" key="3">
    <source>
        <dbReference type="EMBL" id="TLX21433.1"/>
    </source>
</evidence>
<protein>
    <submittedName>
        <fullName evidence="3">DUF4440 domain-containing protein</fullName>
    </submittedName>
</protein>
<evidence type="ECO:0000256" key="1">
    <source>
        <dbReference type="SAM" id="SignalP"/>
    </source>
</evidence>
<accession>A0A5R9PEH4</accession>
<dbReference type="AlphaFoldDB" id="A0A5R9PEH4"/>
<dbReference type="InterPro" id="IPR032710">
    <property type="entry name" value="NTF2-like_dom_sf"/>
</dbReference>
<keyword evidence="4" id="KW-1185">Reference proteome</keyword>
<feature type="domain" description="DUF4440" evidence="2">
    <location>
        <begin position="28"/>
        <end position="135"/>
    </location>
</feature>
<evidence type="ECO:0000259" key="2">
    <source>
        <dbReference type="Pfam" id="PF14534"/>
    </source>
</evidence>
<dbReference type="InterPro" id="IPR027843">
    <property type="entry name" value="DUF4440"/>
</dbReference>
<dbReference type="EMBL" id="SROY01000004">
    <property type="protein sequence ID" value="TLX21433.1"/>
    <property type="molecule type" value="Genomic_DNA"/>
</dbReference>
<feature type="signal peptide" evidence="1">
    <location>
        <begin position="1"/>
        <end position="22"/>
    </location>
</feature>
<dbReference type="SUPFAM" id="SSF54427">
    <property type="entry name" value="NTF2-like"/>
    <property type="match status" value="1"/>
</dbReference>
<gene>
    <name evidence="3" type="ORF">E5S66_10580</name>
</gene>
<dbReference type="PROSITE" id="PS51257">
    <property type="entry name" value="PROKAR_LIPOPROTEIN"/>
    <property type="match status" value="1"/>
</dbReference>
<name>A0A5R9PEH4_9GAMM</name>
<organism evidence="3 4">
    <name type="scientific">Thermomonas fusca</name>
    <dbReference type="NCBI Taxonomy" id="215690"/>
    <lineage>
        <taxon>Bacteria</taxon>
        <taxon>Pseudomonadati</taxon>
        <taxon>Pseudomonadota</taxon>
        <taxon>Gammaproteobacteria</taxon>
        <taxon>Lysobacterales</taxon>
        <taxon>Lysobacteraceae</taxon>
        <taxon>Thermomonas</taxon>
    </lineage>
</organism>
<dbReference type="RefSeq" id="WP_138349174.1">
    <property type="nucleotide sequence ID" value="NZ_SROY01000004.1"/>
</dbReference>
<sequence>MRWRCTWCLLAFALLVAGCARPAPEQAVRAQLQALQAAIDARDAAAVEALLAEDFIGNEGLDRRGAKRLAAGLFLRYRDVGAKLGPVAVELRGDADAVARFNLLATGGAGGLLPERGQAYRVETGWRYVDGEWKLRSAGWKAAL</sequence>
<keyword evidence="1" id="KW-0732">Signal</keyword>
<dbReference type="Pfam" id="PF14534">
    <property type="entry name" value="DUF4440"/>
    <property type="match status" value="1"/>
</dbReference>
<feature type="chain" id="PRO_5024407667" evidence="1">
    <location>
        <begin position="23"/>
        <end position="144"/>
    </location>
</feature>
<reference evidence="3 4" key="1">
    <citation type="submission" date="2019-04" db="EMBL/GenBank/DDBJ databases">
        <authorList>
            <person name="Grouzdev D.S."/>
            <person name="Nazina T.N."/>
        </authorList>
    </citation>
    <scope>NUCLEOTIDE SEQUENCE [LARGE SCALE GENOMIC DNA]</scope>
    <source>
        <strain evidence="3 4">SHC 3-19</strain>
    </source>
</reference>
<dbReference type="Proteomes" id="UP000308508">
    <property type="component" value="Unassembled WGS sequence"/>
</dbReference>
<comment type="caution">
    <text evidence="3">The sequence shown here is derived from an EMBL/GenBank/DDBJ whole genome shotgun (WGS) entry which is preliminary data.</text>
</comment>
<proteinExistence type="predicted"/>
<dbReference type="STRING" id="1123377.GCA_000423885_01663"/>
<dbReference type="Gene3D" id="3.10.450.50">
    <property type="match status" value="1"/>
</dbReference>